<dbReference type="Gene3D" id="4.10.830.30">
    <property type="entry name" value="Ribosomal protein L31"/>
    <property type="match status" value="1"/>
</dbReference>
<protein>
    <recommendedName>
        <fullName evidence="6 7">Large ribosomal subunit protein bL31</fullName>
    </recommendedName>
</protein>
<dbReference type="InterPro" id="IPR042105">
    <property type="entry name" value="Ribosomal_bL31_sf"/>
</dbReference>
<dbReference type="InterPro" id="IPR034704">
    <property type="entry name" value="Ribosomal_bL28/bL31-like_sf"/>
</dbReference>
<keyword evidence="4 7" id="KW-0689">Ribosomal protein</keyword>
<evidence type="ECO:0000256" key="5">
    <source>
        <dbReference type="ARBA" id="ARBA00023274"/>
    </source>
</evidence>
<organism evidence="8 9">
    <name type="scientific">Mycobacterium asiaticum</name>
    <dbReference type="NCBI Taxonomy" id="1790"/>
    <lineage>
        <taxon>Bacteria</taxon>
        <taxon>Bacillati</taxon>
        <taxon>Actinomycetota</taxon>
        <taxon>Actinomycetes</taxon>
        <taxon>Mycobacteriales</taxon>
        <taxon>Mycobacteriaceae</taxon>
        <taxon>Mycobacterium</taxon>
    </lineage>
</organism>
<comment type="similarity">
    <text evidence="1 7">Belongs to the bacterial ribosomal protein bL31 family. Type A subfamily.</text>
</comment>
<comment type="subunit">
    <text evidence="7">Part of the 50S ribosomal subunit.</text>
</comment>
<dbReference type="Pfam" id="PF01197">
    <property type="entry name" value="Ribosomal_L31"/>
    <property type="match status" value="1"/>
</dbReference>
<keyword evidence="2 7" id="KW-0699">rRNA-binding</keyword>
<evidence type="ECO:0000256" key="3">
    <source>
        <dbReference type="ARBA" id="ARBA00022884"/>
    </source>
</evidence>
<dbReference type="GO" id="GO:0046872">
    <property type="term" value="F:metal ion binding"/>
    <property type="evidence" value="ECO:0007669"/>
    <property type="project" value="UniProtKB-KW"/>
</dbReference>
<accession>A0A1A3MRP6</accession>
<dbReference type="GO" id="GO:0003735">
    <property type="term" value="F:structural constituent of ribosome"/>
    <property type="evidence" value="ECO:0007669"/>
    <property type="project" value="InterPro"/>
</dbReference>
<keyword evidence="3 7" id="KW-0694">RNA-binding</keyword>
<dbReference type="GO" id="GO:0006412">
    <property type="term" value="P:translation"/>
    <property type="evidence" value="ECO:0007669"/>
    <property type="project" value="UniProtKB-UniRule"/>
</dbReference>
<evidence type="ECO:0000256" key="1">
    <source>
        <dbReference type="ARBA" id="ARBA00009296"/>
    </source>
</evidence>
<dbReference type="Proteomes" id="UP000093629">
    <property type="component" value="Unassembled WGS sequence"/>
</dbReference>
<feature type="binding site" evidence="7">
    <location>
        <position position="38"/>
    </location>
    <ligand>
        <name>Zn(2+)</name>
        <dbReference type="ChEBI" id="CHEBI:29105"/>
    </ligand>
</feature>
<feature type="binding site" evidence="7">
    <location>
        <position position="18"/>
    </location>
    <ligand>
        <name>Zn(2+)</name>
        <dbReference type="ChEBI" id="CHEBI:29105"/>
    </ligand>
</feature>
<evidence type="ECO:0000313" key="8">
    <source>
        <dbReference type="EMBL" id="OBK12603.1"/>
    </source>
</evidence>
<name>A0A1A3MRP6_MYCAS</name>
<dbReference type="RefSeq" id="WP_065160307.1">
    <property type="nucleotide sequence ID" value="NZ_LZLQ01000124.1"/>
</dbReference>
<dbReference type="PRINTS" id="PR01249">
    <property type="entry name" value="RIBOSOMALL31"/>
</dbReference>
<dbReference type="GO" id="GO:0005840">
    <property type="term" value="C:ribosome"/>
    <property type="evidence" value="ECO:0007669"/>
    <property type="project" value="UniProtKB-KW"/>
</dbReference>
<sequence>MKTDIHPAYEETTVVCGCGNSFTTRSTKPGGRIVAEVCSQCHPFYTGKQKILDSGGRVARFEKRYGKRKAGADQAAETGQADK</sequence>
<evidence type="ECO:0000256" key="2">
    <source>
        <dbReference type="ARBA" id="ARBA00022730"/>
    </source>
</evidence>
<comment type="function">
    <text evidence="7">Binds the 23S rRNA.</text>
</comment>
<comment type="cofactor">
    <cofactor evidence="7">
        <name>Zn(2+)</name>
        <dbReference type="ChEBI" id="CHEBI:29105"/>
    </cofactor>
    <text evidence="7">Binds 1 zinc ion per subunit.</text>
</comment>
<dbReference type="PANTHER" id="PTHR33280:SF1">
    <property type="entry name" value="LARGE RIBOSOMAL SUBUNIT PROTEIN BL31C"/>
    <property type="match status" value="1"/>
</dbReference>
<dbReference type="EMBL" id="LZLQ01000124">
    <property type="protein sequence ID" value="OBK12603.1"/>
    <property type="molecule type" value="Genomic_DNA"/>
</dbReference>
<feature type="binding site" evidence="7">
    <location>
        <position position="16"/>
    </location>
    <ligand>
        <name>Zn(2+)</name>
        <dbReference type="ChEBI" id="CHEBI:29105"/>
    </ligand>
</feature>
<dbReference type="NCBIfam" id="NF000612">
    <property type="entry name" value="PRK00019.1"/>
    <property type="match status" value="1"/>
</dbReference>
<reference evidence="8 9" key="1">
    <citation type="submission" date="2016-06" db="EMBL/GenBank/DDBJ databases">
        <authorList>
            <person name="Kjaerup R.B."/>
            <person name="Dalgaard T.S."/>
            <person name="Juul-Madsen H.R."/>
        </authorList>
    </citation>
    <scope>NUCLEOTIDE SEQUENCE [LARGE SCALE GENOMIC DNA]</scope>
    <source>
        <strain evidence="8 9">1245139.5</strain>
    </source>
</reference>
<dbReference type="GO" id="GO:1990904">
    <property type="term" value="C:ribonucleoprotein complex"/>
    <property type="evidence" value="ECO:0007669"/>
    <property type="project" value="UniProtKB-KW"/>
</dbReference>
<evidence type="ECO:0000256" key="6">
    <source>
        <dbReference type="ARBA" id="ARBA00035687"/>
    </source>
</evidence>
<dbReference type="OrthoDB" id="9803251at2"/>
<evidence type="ECO:0000256" key="7">
    <source>
        <dbReference type="HAMAP-Rule" id="MF_00501"/>
    </source>
</evidence>
<dbReference type="HAMAP" id="MF_00501">
    <property type="entry name" value="Ribosomal_bL31_1"/>
    <property type="match status" value="1"/>
</dbReference>
<dbReference type="NCBIfam" id="NF001809">
    <property type="entry name" value="PRK00528.1"/>
    <property type="match status" value="1"/>
</dbReference>
<keyword evidence="7" id="KW-0862">Zinc</keyword>
<dbReference type="InterPro" id="IPR027491">
    <property type="entry name" value="Ribosomal_bL31_A"/>
</dbReference>
<dbReference type="PANTHER" id="PTHR33280">
    <property type="entry name" value="50S RIBOSOMAL PROTEIN L31, CHLOROPLASTIC"/>
    <property type="match status" value="1"/>
</dbReference>
<dbReference type="SUPFAM" id="SSF143800">
    <property type="entry name" value="L28p-like"/>
    <property type="match status" value="1"/>
</dbReference>
<keyword evidence="5 7" id="KW-0687">Ribonucleoprotein</keyword>
<dbReference type="NCBIfam" id="TIGR00105">
    <property type="entry name" value="L31"/>
    <property type="match status" value="1"/>
</dbReference>
<keyword evidence="7" id="KW-0479">Metal-binding</keyword>
<dbReference type="AlphaFoldDB" id="A0A1A3MRP6"/>
<feature type="binding site" evidence="7">
    <location>
        <position position="41"/>
    </location>
    <ligand>
        <name>Zn(2+)</name>
        <dbReference type="ChEBI" id="CHEBI:29105"/>
    </ligand>
</feature>
<gene>
    <name evidence="7" type="primary">rpmE</name>
    <name evidence="8" type="ORF">A5636_11350</name>
</gene>
<evidence type="ECO:0000256" key="4">
    <source>
        <dbReference type="ARBA" id="ARBA00022980"/>
    </source>
</evidence>
<evidence type="ECO:0000313" key="9">
    <source>
        <dbReference type="Proteomes" id="UP000093629"/>
    </source>
</evidence>
<dbReference type="PROSITE" id="PS01143">
    <property type="entry name" value="RIBOSOMAL_L31"/>
    <property type="match status" value="1"/>
</dbReference>
<dbReference type="GO" id="GO:0019843">
    <property type="term" value="F:rRNA binding"/>
    <property type="evidence" value="ECO:0007669"/>
    <property type="project" value="UniProtKB-KW"/>
</dbReference>
<dbReference type="InterPro" id="IPR002150">
    <property type="entry name" value="Ribosomal_bL31"/>
</dbReference>
<comment type="caution">
    <text evidence="8">The sequence shown here is derived from an EMBL/GenBank/DDBJ whole genome shotgun (WGS) entry which is preliminary data.</text>
</comment>
<keyword evidence="9" id="KW-1185">Reference proteome</keyword>
<proteinExistence type="inferred from homology"/>